<dbReference type="Proteomes" id="UP001500730">
    <property type="component" value="Unassembled WGS sequence"/>
</dbReference>
<dbReference type="SUPFAM" id="SSF55144">
    <property type="entry name" value="LigT-like"/>
    <property type="match status" value="1"/>
</dbReference>
<name>A0ABN3MD81_9MICO</name>
<dbReference type="Pfam" id="PF13563">
    <property type="entry name" value="2_5_RNA_ligase2"/>
    <property type="match status" value="1"/>
</dbReference>
<evidence type="ECO:0000313" key="4">
    <source>
        <dbReference type="Proteomes" id="UP001500730"/>
    </source>
</evidence>
<dbReference type="InterPro" id="IPR004175">
    <property type="entry name" value="RNA_CPDase"/>
</dbReference>
<dbReference type="RefSeq" id="WP_344257152.1">
    <property type="nucleotide sequence ID" value="NZ_BAAARE010000028.1"/>
</dbReference>
<keyword evidence="4" id="KW-1185">Reference proteome</keyword>
<evidence type="ECO:0000313" key="3">
    <source>
        <dbReference type="EMBL" id="GAA2500053.1"/>
    </source>
</evidence>
<organism evidence="3 4">
    <name type="scientific">Terrabacter carboxydivorans</name>
    <dbReference type="NCBI Taxonomy" id="619730"/>
    <lineage>
        <taxon>Bacteria</taxon>
        <taxon>Bacillati</taxon>
        <taxon>Actinomycetota</taxon>
        <taxon>Actinomycetes</taxon>
        <taxon>Micrococcales</taxon>
        <taxon>Intrasporangiaceae</taxon>
        <taxon>Terrabacter</taxon>
    </lineage>
</organism>
<gene>
    <name evidence="3" type="primary">thpR</name>
    <name evidence="3" type="ORF">GCM10009858_42980</name>
</gene>
<dbReference type="PANTHER" id="PTHR35561:SF1">
    <property type="entry name" value="RNA 2',3'-CYCLIC PHOSPHODIESTERASE"/>
    <property type="match status" value="1"/>
</dbReference>
<dbReference type="InterPro" id="IPR009097">
    <property type="entry name" value="Cyclic_Pdiesterase"/>
</dbReference>
<dbReference type="Gene3D" id="3.90.1140.10">
    <property type="entry name" value="Cyclic phosphodiesterase"/>
    <property type="match status" value="1"/>
</dbReference>
<comment type="caution">
    <text evidence="3">The sequence shown here is derived from an EMBL/GenBank/DDBJ whole genome shotgun (WGS) entry which is preliminary data.</text>
</comment>
<sequence length="192" mass="21475">MRLFVAVVPPDDVLDDLEEHLEPRREAGPEIRWTDRHQWHVTLAFLGDVPERRLDDLTDTLGRSAAKRDPLVLRLSGAGAFPNPYAARVLWAGVEQVRGDLAAVAGGIRNASTSAGATPDGTRFHPHLTLGRFHRPTEATRWIRALDAWEGPAWRVGELALVESHLGEGRGRRPRYEVLAELPLRERPPRTD</sequence>
<dbReference type="EC" id="3.1.4.58" evidence="2"/>
<keyword evidence="1 2" id="KW-0378">Hydrolase</keyword>
<feature type="active site" description="Proton acceptor" evidence="2">
    <location>
        <position position="127"/>
    </location>
</feature>
<evidence type="ECO:0000256" key="1">
    <source>
        <dbReference type="ARBA" id="ARBA00022801"/>
    </source>
</evidence>
<dbReference type="PANTHER" id="PTHR35561">
    <property type="entry name" value="RNA 2',3'-CYCLIC PHOSPHODIESTERASE"/>
    <property type="match status" value="1"/>
</dbReference>
<comment type="similarity">
    <text evidence="2">Belongs to the 2H phosphoesterase superfamily. ThpR family.</text>
</comment>
<feature type="short sequence motif" description="HXTX 2" evidence="2">
    <location>
        <begin position="127"/>
        <end position="130"/>
    </location>
</feature>
<feature type="active site" description="Proton donor" evidence="2">
    <location>
        <position position="40"/>
    </location>
</feature>
<evidence type="ECO:0000256" key="2">
    <source>
        <dbReference type="HAMAP-Rule" id="MF_01940"/>
    </source>
</evidence>
<dbReference type="HAMAP" id="MF_01940">
    <property type="entry name" value="RNA_CPDase"/>
    <property type="match status" value="1"/>
</dbReference>
<comment type="catalytic activity">
    <reaction evidence="2">
        <text>a 3'-end 2',3'-cyclophospho-ribonucleotide-RNA + H2O = a 3'-end 2'-phospho-ribonucleotide-RNA + H(+)</text>
        <dbReference type="Rhea" id="RHEA:11828"/>
        <dbReference type="Rhea" id="RHEA-COMP:10464"/>
        <dbReference type="Rhea" id="RHEA-COMP:17353"/>
        <dbReference type="ChEBI" id="CHEBI:15377"/>
        <dbReference type="ChEBI" id="CHEBI:15378"/>
        <dbReference type="ChEBI" id="CHEBI:83064"/>
        <dbReference type="ChEBI" id="CHEBI:173113"/>
        <dbReference type="EC" id="3.1.4.58"/>
    </reaction>
</comment>
<dbReference type="EMBL" id="BAAARE010000028">
    <property type="protein sequence ID" value="GAA2500053.1"/>
    <property type="molecule type" value="Genomic_DNA"/>
</dbReference>
<reference evidence="3 4" key="1">
    <citation type="journal article" date="2019" name="Int. J. Syst. Evol. Microbiol.">
        <title>The Global Catalogue of Microorganisms (GCM) 10K type strain sequencing project: providing services to taxonomists for standard genome sequencing and annotation.</title>
        <authorList>
            <consortium name="The Broad Institute Genomics Platform"/>
            <consortium name="The Broad Institute Genome Sequencing Center for Infectious Disease"/>
            <person name="Wu L."/>
            <person name="Ma J."/>
        </authorList>
    </citation>
    <scope>NUCLEOTIDE SEQUENCE [LARGE SCALE GENOMIC DNA]</scope>
    <source>
        <strain evidence="3 4">JCM 16259</strain>
    </source>
</reference>
<dbReference type="NCBIfam" id="TIGR02258">
    <property type="entry name" value="2_5_ligase"/>
    <property type="match status" value="1"/>
</dbReference>
<feature type="short sequence motif" description="HXTX 1" evidence="2">
    <location>
        <begin position="40"/>
        <end position="43"/>
    </location>
</feature>
<proteinExistence type="inferred from homology"/>
<protein>
    <recommendedName>
        <fullName evidence="2">RNA 2',3'-cyclic phosphodiesterase</fullName>
        <shortName evidence="2">RNA 2',3'-CPDase</shortName>
        <ecNumber evidence="2">3.1.4.58</ecNumber>
    </recommendedName>
</protein>
<accession>A0ABN3MD81</accession>
<comment type="function">
    <text evidence="2">Hydrolyzes RNA 2',3'-cyclic phosphodiester to an RNA 2'-phosphomonoester.</text>
</comment>